<evidence type="ECO:0000256" key="2">
    <source>
        <dbReference type="ARBA" id="ARBA00024341"/>
    </source>
</evidence>
<evidence type="ECO:0000256" key="4">
    <source>
        <dbReference type="SAM" id="MobiDB-lite"/>
    </source>
</evidence>
<evidence type="ECO:0000256" key="1">
    <source>
        <dbReference type="ARBA" id="ARBA00022860"/>
    </source>
</evidence>
<dbReference type="PANTHER" id="PTHR32295">
    <property type="entry name" value="IQ-DOMAIN 5-RELATED"/>
    <property type="match status" value="1"/>
</dbReference>
<evidence type="ECO:0000313" key="7">
    <source>
        <dbReference type="Proteomes" id="UP000824890"/>
    </source>
</evidence>
<dbReference type="CDD" id="cd23767">
    <property type="entry name" value="IQCD"/>
    <property type="match status" value="1"/>
</dbReference>
<comment type="caution">
    <text evidence="6">The sequence shown here is derived from an EMBL/GenBank/DDBJ whole genome shotgun (WGS) entry which is preliminary data.</text>
</comment>
<feature type="region of interest" description="Disordered" evidence="4">
    <location>
        <begin position="49"/>
        <end position="76"/>
    </location>
</feature>
<proteinExistence type="inferred from homology"/>
<dbReference type="PROSITE" id="PS50096">
    <property type="entry name" value="IQ"/>
    <property type="match status" value="2"/>
</dbReference>
<dbReference type="InterPro" id="IPR000048">
    <property type="entry name" value="IQ_motif_EF-hand-BS"/>
</dbReference>
<reference evidence="6 7" key="1">
    <citation type="submission" date="2021-05" db="EMBL/GenBank/DDBJ databases">
        <title>Genome Assembly of Synthetic Allotetraploid Brassica napus Reveals Homoeologous Exchanges between Subgenomes.</title>
        <authorList>
            <person name="Davis J.T."/>
        </authorList>
    </citation>
    <scope>NUCLEOTIDE SEQUENCE [LARGE SCALE GENOMIC DNA]</scope>
    <source>
        <strain evidence="7">cv. Da-Ae</strain>
        <tissue evidence="6">Seedling</tissue>
    </source>
</reference>
<protein>
    <recommendedName>
        <fullName evidence="5">DUF4005 domain-containing protein</fullName>
    </recommendedName>
</protein>
<dbReference type="Gene3D" id="1.20.5.190">
    <property type="match status" value="1"/>
</dbReference>
<feature type="domain" description="DUF4005" evidence="5">
    <location>
        <begin position="233"/>
        <end position="309"/>
    </location>
</feature>
<dbReference type="PANTHER" id="PTHR32295:SF227">
    <property type="entry name" value="DUF4005 DOMAIN-CONTAINING PROTEIN"/>
    <property type="match status" value="1"/>
</dbReference>
<dbReference type="Proteomes" id="UP000824890">
    <property type="component" value="Unassembled WGS sequence"/>
</dbReference>
<sequence length="389" mass="43996">MGKTSKWIRNFLTGKKERSKEKIIQSECGGFTSPVPGIPKEKRRWIFRRSSSTRPPVCASTLKVSSPPVQPSLPPPPQPFEVANVDTEHDENKGAEIAMAVEEFAAVKIQAYYRSHLARKALRALKGLVKLQALVRGHLVRKRATATLRCMQALITLQAKAREQRIRTIGDSTPKSTNPRTPIHKTRISDIYHENDENIENVEMEIQSKFYSPAPSITDMSPSHFEDCNSFSRAQRSPQCFGFKEYYNGDTLSSYGYPLFPNYMANTQSSKAKARSQSAPKQRPYEMYEKHTSARRRSNVEAPRNGVLKAVRMHRASSQLGKESQHEYYPWMATKFHRSNISLMASECGSTSTFMTNTNYGRDVDVSPEILLVSQENIIRSGERATSVI</sequence>
<dbReference type="SMART" id="SM00015">
    <property type="entry name" value="IQ"/>
    <property type="match status" value="2"/>
</dbReference>
<dbReference type="EMBL" id="JAGKQM010000011">
    <property type="protein sequence ID" value="KAH0902839.1"/>
    <property type="molecule type" value="Genomic_DNA"/>
</dbReference>
<gene>
    <name evidence="6" type="ORF">HID58_042342</name>
</gene>
<dbReference type="Pfam" id="PF13178">
    <property type="entry name" value="DUF4005"/>
    <property type="match status" value="1"/>
</dbReference>
<comment type="similarity">
    <text evidence="2">Belongs to the IQD family.</text>
</comment>
<evidence type="ECO:0000259" key="5">
    <source>
        <dbReference type="Pfam" id="PF13178"/>
    </source>
</evidence>
<keyword evidence="1" id="KW-0112">Calmodulin-binding</keyword>
<name>A0ABQ8BDE2_BRANA</name>
<accession>A0ABQ8BDE2</accession>
<evidence type="ECO:0000313" key="6">
    <source>
        <dbReference type="EMBL" id="KAH0902839.1"/>
    </source>
</evidence>
<dbReference type="InterPro" id="IPR025064">
    <property type="entry name" value="DUF4005"/>
</dbReference>
<comment type="subunit">
    <text evidence="3">Binds to multiple calmodulin (CaM) in the presence of Ca(2+) and CaM-like proteins.</text>
</comment>
<dbReference type="Pfam" id="PF00612">
    <property type="entry name" value="IQ"/>
    <property type="match status" value="2"/>
</dbReference>
<organism evidence="6 7">
    <name type="scientific">Brassica napus</name>
    <name type="common">Rape</name>
    <dbReference type="NCBI Taxonomy" id="3708"/>
    <lineage>
        <taxon>Eukaryota</taxon>
        <taxon>Viridiplantae</taxon>
        <taxon>Streptophyta</taxon>
        <taxon>Embryophyta</taxon>
        <taxon>Tracheophyta</taxon>
        <taxon>Spermatophyta</taxon>
        <taxon>Magnoliopsida</taxon>
        <taxon>eudicotyledons</taxon>
        <taxon>Gunneridae</taxon>
        <taxon>Pentapetalae</taxon>
        <taxon>rosids</taxon>
        <taxon>malvids</taxon>
        <taxon>Brassicales</taxon>
        <taxon>Brassicaceae</taxon>
        <taxon>Brassiceae</taxon>
        <taxon>Brassica</taxon>
    </lineage>
</organism>
<keyword evidence="7" id="KW-1185">Reference proteome</keyword>
<evidence type="ECO:0000256" key="3">
    <source>
        <dbReference type="ARBA" id="ARBA00024378"/>
    </source>
</evidence>